<dbReference type="SUPFAM" id="SSF46548">
    <property type="entry name" value="alpha-helical ferredoxin"/>
    <property type="match status" value="1"/>
</dbReference>
<keyword evidence="2" id="KW-0533">Nickel</keyword>
<name>A0A133VF43_9EURY</name>
<comment type="caution">
    <text evidence="10">The sequence shown here is derived from an EMBL/GenBank/DDBJ whole genome shotgun (WGS) entry which is preliminary data.</text>
</comment>
<dbReference type="Gene3D" id="3.30.70.20">
    <property type="match status" value="1"/>
</dbReference>
<dbReference type="Gene3D" id="3.40.50.2030">
    <property type="match status" value="2"/>
</dbReference>
<gene>
    <name evidence="10" type="ORF">AKJ50_01785</name>
</gene>
<dbReference type="GO" id="GO:0006084">
    <property type="term" value="P:acetyl-CoA metabolic process"/>
    <property type="evidence" value="ECO:0007669"/>
    <property type="project" value="InterPro"/>
</dbReference>
<dbReference type="Proteomes" id="UP000070311">
    <property type="component" value="Unassembled WGS sequence"/>
</dbReference>
<evidence type="ECO:0000256" key="4">
    <source>
        <dbReference type="ARBA" id="ARBA00022737"/>
    </source>
</evidence>
<dbReference type="GO" id="GO:0051539">
    <property type="term" value="F:4 iron, 4 sulfur cluster binding"/>
    <property type="evidence" value="ECO:0007669"/>
    <property type="project" value="UniProtKB-KW"/>
</dbReference>
<protein>
    <recommendedName>
        <fullName evidence="9">4Fe-4S ferredoxin-type domain-containing protein</fullName>
    </recommendedName>
</protein>
<keyword evidence="3" id="KW-0479">Metal-binding</keyword>
<feature type="region of interest" description="Disordered" evidence="8">
    <location>
        <begin position="766"/>
        <end position="794"/>
    </location>
</feature>
<dbReference type="SUPFAM" id="SSF56821">
    <property type="entry name" value="Prismane protein-like"/>
    <property type="match status" value="1"/>
</dbReference>
<evidence type="ECO:0000256" key="2">
    <source>
        <dbReference type="ARBA" id="ARBA00022596"/>
    </source>
</evidence>
<evidence type="ECO:0000313" key="11">
    <source>
        <dbReference type="Proteomes" id="UP000070311"/>
    </source>
</evidence>
<feature type="compositionally biased region" description="Basic and acidic residues" evidence="8">
    <location>
        <begin position="781"/>
        <end position="794"/>
    </location>
</feature>
<evidence type="ECO:0000256" key="5">
    <source>
        <dbReference type="ARBA" id="ARBA00023002"/>
    </source>
</evidence>
<evidence type="ECO:0000313" key="10">
    <source>
        <dbReference type="EMBL" id="KXB05050.1"/>
    </source>
</evidence>
<dbReference type="InterPro" id="IPR004137">
    <property type="entry name" value="HCP/CODH"/>
</dbReference>
<feature type="domain" description="4Fe-4S ferredoxin-type" evidence="9">
    <location>
        <begin position="396"/>
        <end position="425"/>
    </location>
</feature>
<evidence type="ECO:0000256" key="8">
    <source>
        <dbReference type="SAM" id="MobiDB-lite"/>
    </source>
</evidence>
<dbReference type="PANTHER" id="PTHR30109:SF6">
    <property type="entry name" value="ACETYL-COA DECARBONYLASE_SYNTHASE COMPLEX SUBUNIT ALPHA"/>
    <property type="match status" value="1"/>
</dbReference>
<dbReference type="GO" id="GO:0004601">
    <property type="term" value="F:peroxidase activity"/>
    <property type="evidence" value="ECO:0007669"/>
    <property type="project" value="TreeGrafter"/>
</dbReference>
<keyword evidence="6" id="KW-0408">Iron</keyword>
<dbReference type="InterPro" id="IPR017896">
    <property type="entry name" value="4Fe4S_Fe-S-bd"/>
</dbReference>
<proteinExistence type="predicted"/>
<feature type="domain" description="4Fe-4S ferredoxin-type" evidence="9">
    <location>
        <begin position="435"/>
        <end position="464"/>
    </location>
</feature>
<evidence type="ECO:0000256" key="3">
    <source>
        <dbReference type="ARBA" id="ARBA00022723"/>
    </source>
</evidence>
<reference evidence="10 11" key="1">
    <citation type="journal article" date="2016" name="Sci. Rep.">
        <title>Metabolic traits of an uncultured archaeal lineage -MSBL1- from brine pools of the Red Sea.</title>
        <authorList>
            <person name="Mwirichia R."/>
            <person name="Alam I."/>
            <person name="Rashid M."/>
            <person name="Vinu M."/>
            <person name="Ba-Alawi W."/>
            <person name="Anthony Kamau A."/>
            <person name="Kamanda Ngugi D."/>
            <person name="Goker M."/>
            <person name="Klenk H.P."/>
            <person name="Bajic V."/>
            <person name="Stingl U."/>
        </authorList>
    </citation>
    <scope>NUCLEOTIDE SEQUENCE [LARGE SCALE GENOMIC DNA]</scope>
    <source>
        <strain evidence="10">SCGC-AAA382A13</strain>
    </source>
</reference>
<organism evidence="10 11">
    <name type="scientific">candidate division MSBL1 archaeon SCGC-AAA382A13</name>
    <dbReference type="NCBI Taxonomy" id="1698279"/>
    <lineage>
        <taxon>Archaea</taxon>
        <taxon>Methanobacteriati</taxon>
        <taxon>Methanobacteriota</taxon>
        <taxon>candidate division MSBL1</taxon>
    </lineage>
</organism>
<keyword evidence="5" id="KW-0560">Oxidoreductase</keyword>
<dbReference type="GO" id="GO:0050418">
    <property type="term" value="F:hydroxylamine reductase activity"/>
    <property type="evidence" value="ECO:0007669"/>
    <property type="project" value="TreeGrafter"/>
</dbReference>
<dbReference type="Gene3D" id="1.10.8.190">
    <property type="entry name" value="Carbon monoxide dehydrogenase alpha subunit. Chain M, domain 1"/>
    <property type="match status" value="1"/>
</dbReference>
<dbReference type="NCBIfam" id="TIGR00314">
    <property type="entry name" value="cdhA"/>
    <property type="match status" value="1"/>
</dbReference>
<evidence type="ECO:0000256" key="1">
    <source>
        <dbReference type="ARBA" id="ARBA00022485"/>
    </source>
</evidence>
<dbReference type="InterPro" id="IPR011254">
    <property type="entry name" value="Prismane-like_sf"/>
</dbReference>
<evidence type="ECO:0000256" key="6">
    <source>
        <dbReference type="ARBA" id="ARBA00023004"/>
    </source>
</evidence>
<evidence type="ECO:0000256" key="7">
    <source>
        <dbReference type="ARBA" id="ARBA00023014"/>
    </source>
</evidence>
<dbReference type="PROSITE" id="PS00198">
    <property type="entry name" value="4FE4S_FER_1"/>
    <property type="match status" value="2"/>
</dbReference>
<evidence type="ECO:0000259" key="9">
    <source>
        <dbReference type="PROSITE" id="PS51379"/>
    </source>
</evidence>
<dbReference type="PROSITE" id="PS51379">
    <property type="entry name" value="4FE4S_FER_2"/>
    <property type="match status" value="2"/>
</dbReference>
<dbReference type="GO" id="GO:0042542">
    <property type="term" value="P:response to hydrogen peroxide"/>
    <property type="evidence" value="ECO:0007669"/>
    <property type="project" value="TreeGrafter"/>
</dbReference>
<dbReference type="InterPro" id="IPR016099">
    <property type="entry name" value="Prismane-like_a/b-sand"/>
</dbReference>
<dbReference type="InterPro" id="IPR017900">
    <property type="entry name" value="4Fe4S_Fe_S_CS"/>
</dbReference>
<dbReference type="GO" id="GO:0046872">
    <property type="term" value="F:metal ion binding"/>
    <property type="evidence" value="ECO:0007669"/>
    <property type="project" value="UniProtKB-KW"/>
</dbReference>
<dbReference type="InterPro" id="IPR004460">
    <property type="entry name" value="CdhA"/>
</dbReference>
<keyword evidence="1" id="KW-0004">4Fe-4S</keyword>
<sequence length="794" mass="88241">MPKDRLKIEKLESENLSIENLDLTVGETIDETADWEPLGPTPYPGLTDLRDWDLKLMERYKPQYYPACSQCCFCGFGVCDLSDGKEGACGLRLHDQVARKNFMRATWGVSAHTAHARDVVDDAIEKFGPNVSLNMGDYVDVEAPNIRLVCGMKPETLADLRTVLEYVEEEIVQEVDALHTGQEGEYIDFESKALNAGMLDHVGMEVADIAQIAAYDMPKGDPDAPLVETGMGSVDKGKPNILVYGHNVVGAEDIMRYAEENGLWDEIEVSGLCCTVLDMTRIDQHPKIVGSLASALKFIRSGVADVIVTDEQCVRADTYREAKEVGSKVIATSTKICYGLPDRTDDPVDEIVEDMVENGQDGVLITDLEKVGEVSVKVAQEISDKRENVRAIPSQDELKEILEKCIVCGSCDRSCPNDLPIKEAMEEAKEGNLEKLADLFMNHCIGCGRCDEACPNDVEIMRAMEKAAEKDVKEENFKVRVGRGPVRDTEIRDVGAPIVQGEIPGVVAMVGCSNYPDAEESFREPLYRAARELAKRNYIVTLTGCHAIDVAYFENEDGESIYEEFSGAFKARGVLNCGSCVSNSHITGAAIKIANIFARMGLRGNYKEISDYILNRVGAVGISWGAMSQKAVSIANGVQRLGIPVVLGPRSSLYGRALMGDRDKPELWKTKNKRNLDEEFTIAPAPEHLVQYAESPEELMVKSVKLCIRPADTEAGRQIKLSNYIDLYNKYFNEKYPPDLYMFVRREQDVPMKHRKNVMEMLEEDDRWEKGKYGGSQPTLLDEKEIEEGLGKVQ</sequence>
<dbReference type="AlphaFoldDB" id="A0A133VF43"/>
<dbReference type="Pfam" id="PF03063">
    <property type="entry name" value="Prismane"/>
    <property type="match status" value="1"/>
</dbReference>
<accession>A0A133VF43</accession>
<dbReference type="EMBL" id="LHYD01000034">
    <property type="protein sequence ID" value="KXB05050.1"/>
    <property type="molecule type" value="Genomic_DNA"/>
</dbReference>
<dbReference type="PANTHER" id="PTHR30109">
    <property type="entry name" value="HYDROXYLAMINE REDUCTASE"/>
    <property type="match status" value="1"/>
</dbReference>
<keyword evidence="4" id="KW-0677">Repeat</keyword>
<keyword evidence="11" id="KW-1185">Reference proteome</keyword>
<dbReference type="PATRIC" id="fig|1698279.3.peg.285"/>
<keyword evidence="7" id="KW-0411">Iron-sulfur</keyword>